<protein>
    <submittedName>
        <fullName evidence="2">Uncharacterized protein</fullName>
    </submittedName>
</protein>
<organism evidence="2 3">
    <name type="scientific">Rhizophagus irregularis (strain DAOM 197198w)</name>
    <name type="common">Glomus intraradices</name>
    <dbReference type="NCBI Taxonomy" id="1432141"/>
    <lineage>
        <taxon>Eukaryota</taxon>
        <taxon>Fungi</taxon>
        <taxon>Fungi incertae sedis</taxon>
        <taxon>Mucoromycota</taxon>
        <taxon>Glomeromycotina</taxon>
        <taxon>Glomeromycetes</taxon>
        <taxon>Glomerales</taxon>
        <taxon>Glomeraceae</taxon>
        <taxon>Rhizophagus</taxon>
    </lineage>
</organism>
<accession>A0A015K446</accession>
<evidence type="ECO:0000313" key="2">
    <source>
        <dbReference type="EMBL" id="EXX54176.1"/>
    </source>
</evidence>
<sequence length="91" mass="10238">MEQVRQFRRHTTSIARNSSYEANEFYRSPEVINPMLIRPRRASEPDSQASQPFVTSLSSSLTQDSPLNDDNFNKSLGDVNNIPVISLVLVG</sequence>
<dbReference type="EMBL" id="JEMT01028598">
    <property type="protein sequence ID" value="EXX54176.1"/>
    <property type="molecule type" value="Genomic_DNA"/>
</dbReference>
<name>A0A015K446_RHIIW</name>
<dbReference type="HOGENOM" id="CLU_2428248_0_0_1"/>
<feature type="compositionally biased region" description="Polar residues" evidence="1">
    <location>
        <begin position="45"/>
        <end position="74"/>
    </location>
</feature>
<evidence type="ECO:0000256" key="1">
    <source>
        <dbReference type="SAM" id="MobiDB-lite"/>
    </source>
</evidence>
<proteinExistence type="predicted"/>
<evidence type="ECO:0000313" key="3">
    <source>
        <dbReference type="Proteomes" id="UP000022910"/>
    </source>
</evidence>
<feature type="region of interest" description="Disordered" evidence="1">
    <location>
        <begin position="38"/>
        <end position="78"/>
    </location>
</feature>
<dbReference type="Proteomes" id="UP000022910">
    <property type="component" value="Unassembled WGS sequence"/>
</dbReference>
<comment type="caution">
    <text evidence="2">The sequence shown here is derived from an EMBL/GenBank/DDBJ whole genome shotgun (WGS) entry which is preliminary data.</text>
</comment>
<keyword evidence="3" id="KW-1185">Reference proteome</keyword>
<reference evidence="2 3" key="1">
    <citation type="submission" date="2014-02" db="EMBL/GenBank/DDBJ databases">
        <title>Single nucleus genome sequencing reveals high similarity among nuclei of an endomycorrhizal fungus.</title>
        <authorList>
            <person name="Lin K."/>
            <person name="Geurts R."/>
            <person name="Zhang Z."/>
            <person name="Limpens E."/>
            <person name="Saunders D.G."/>
            <person name="Mu D."/>
            <person name="Pang E."/>
            <person name="Cao H."/>
            <person name="Cha H."/>
            <person name="Lin T."/>
            <person name="Zhou Q."/>
            <person name="Shang Y."/>
            <person name="Li Y."/>
            <person name="Ivanov S."/>
            <person name="Sharma T."/>
            <person name="Velzen R.V."/>
            <person name="Ruijter N.D."/>
            <person name="Aanen D.K."/>
            <person name="Win J."/>
            <person name="Kamoun S."/>
            <person name="Bisseling T."/>
            <person name="Huang S."/>
        </authorList>
    </citation>
    <scope>NUCLEOTIDE SEQUENCE [LARGE SCALE GENOMIC DNA]</scope>
    <source>
        <strain evidence="3">DAOM197198w</strain>
    </source>
</reference>
<gene>
    <name evidence="2" type="ORF">RirG_236970</name>
</gene>
<dbReference type="AlphaFoldDB" id="A0A015K446"/>